<dbReference type="RefSeq" id="WP_264893555.1">
    <property type="nucleotide sequence ID" value="NZ_CP110257.1"/>
</dbReference>
<evidence type="ECO:0000256" key="3">
    <source>
        <dbReference type="ARBA" id="ARBA00022553"/>
    </source>
</evidence>
<name>A0ABY6MUW3_9BURK</name>
<feature type="domain" description="PAS" evidence="8">
    <location>
        <begin position="378"/>
        <end position="452"/>
    </location>
</feature>
<dbReference type="SUPFAM" id="SSF55874">
    <property type="entry name" value="ATPase domain of HSP90 chaperone/DNA topoisomerase II/histidine kinase"/>
    <property type="match status" value="1"/>
</dbReference>
<dbReference type="EMBL" id="CP110257">
    <property type="protein sequence ID" value="UZD55801.1"/>
    <property type="molecule type" value="Genomic_DNA"/>
</dbReference>
<dbReference type="PROSITE" id="PS50112">
    <property type="entry name" value="PAS"/>
    <property type="match status" value="3"/>
</dbReference>
<feature type="domain" description="PAS" evidence="8">
    <location>
        <begin position="248"/>
        <end position="294"/>
    </location>
</feature>
<keyword evidence="3 4" id="KW-0597">Phosphoprotein</keyword>
<dbReference type="PROSITE" id="PS50109">
    <property type="entry name" value="HIS_KIN"/>
    <property type="match status" value="1"/>
</dbReference>
<feature type="coiled-coil region" evidence="5">
    <location>
        <begin position="490"/>
        <end position="523"/>
    </location>
</feature>
<evidence type="ECO:0000259" key="6">
    <source>
        <dbReference type="PROSITE" id="PS50109"/>
    </source>
</evidence>
<dbReference type="InterPro" id="IPR013656">
    <property type="entry name" value="PAS_4"/>
</dbReference>
<dbReference type="CDD" id="cd00082">
    <property type="entry name" value="HisKA"/>
    <property type="match status" value="1"/>
</dbReference>
<organism evidence="10 11">
    <name type="scientific">Caldimonas aquatica</name>
    <dbReference type="NCBI Taxonomy" id="376175"/>
    <lineage>
        <taxon>Bacteria</taxon>
        <taxon>Pseudomonadati</taxon>
        <taxon>Pseudomonadota</taxon>
        <taxon>Betaproteobacteria</taxon>
        <taxon>Burkholderiales</taxon>
        <taxon>Sphaerotilaceae</taxon>
        <taxon>Caldimonas</taxon>
    </lineage>
</organism>
<sequence length="916" mass="101475">MLTDAGVALGELHFVVLEPDDGAAPWVASAAGAVDELLGMPPGDLIGRPLADVIEDVDPRDHRDEPGASGEPLVARLCAGTRAQGFVRLQRLHTVAHEAWLVSFHTLQPRPVKGQQSLPALAGLPFAGLAHAVPALLFACSPDGSAVYVNQQWFEYTGLAPAGPIAEQWVDLVHPHDRRVLAQHWHRAQSAGGVFEAEFRLRDAQGRYRWHLCRARLLSRADGSPMLWAGIATEIEHQKLIEDALDRREREFRTLVENAPDIITRLDLQLRHVYANRAIESAFGVPPAALIGRTSAEAGLPVQVAQAWRAAALAALAQGEEQECQFTVQRPPGAEPRQGHYICRLIPELDRHGEIESVLCIAYDITQRRHAVSALEESEQRFRQFAESSEDVFWLADVDGGELLYVSPAFERLWGLPVQAVRQRPQCWTDAVVPADRHHLREPFFADAAQHDAVREYRIRRPDGDIRWIRDRRFLLRDQAGRPVRIGGIAEDITERKHREIEREELLERERSARAEAEALASAKDEFLAVVSHELRSPLNAIRGWAHVLRQTGGLSEAQTKALDAIDRNTQAQARMVDDLLDTQRLLRSKVQLESRSVALAPVVEQAVDTFRPAVQAKGISLEVHHDPSLERVSVDVERLRQALVNLISNAVKFTPEGGHIHIGTRRAGAAFEIEVRDSGIGIDPSLLPTIFDRFRQADASSTRRQGGLGLGLTLARQLVELHGGRLHARSEGRGRGAAFVIELPSSRLVGVERDAPSPAPASPAHPQRHLLAGKQAVIVEDDPDGREILQFILREHGVQVCAFDRSLSAYSYLSEQAPQGRPDVLISDIAMPDEDGYGFLRRWRAQEARQGWRRLPALALTAFSSAQDRARAMRAGFDAHLGKPIDSHALVDALVHLLQPASAGEKRRAETFCRN</sequence>
<feature type="domain" description="Response regulatory" evidence="7">
    <location>
        <begin position="776"/>
        <end position="899"/>
    </location>
</feature>
<accession>A0ABY6MUW3</accession>
<dbReference type="InterPro" id="IPR000014">
    <property type="entry name" value="PAS"/>
</dbReference>
<dbReference type="InterPro" id="IPR035965">
    <property type="entry name" value="PAS-like_dom_sf"/>
</dbReference>
<dbReference type="Gene3D" id="3.30.565.10">
    <property type="entry name" value="Histidine kinase-like ATPase, C-terminal domain"/>
    <property type="match status" value="1"/>
</dbReference>
<dbReference type="SMART" id="SM00091">
    <property type="entry name" value="PAS"/>
    <property type="match status" value="4"/>
</dbReference>
<dbReference type="PROSITE" id="PS50113">
    <property type="entry name" value="PAC"/>
    <property type="match status" value="3"/>
</dbReference>
<dbReference type="Pfam" id="PF00512">
    <property type="entry name" value="HisKA"/>
    <property type="match status" value="1"/>
</dbReference>
<keyword evidence="11" id="KW-1185">Reference proteome</keyword>
<dbReference type="NCBIfam" id="TIGR00229">
    <property type="entry name" value="sensory_box"/>
    <property type="match status" value="3"/>
</dbReference>
<evidence type="ECO:0000259" key="7">
    <source>
        <dbReference type="PROSITE" id="PS50110"/>
    </source>
</evidence>
<dbReference type="Pfam" id="PF08448">
    <property type="entry name" value="PAS_4"/>
    <property type="match status" value="1"/>
</dbReference>
<proteinExistence type="predicted"/>
<dbReference type="InterPro" id="IPR003594">
    <property type="entry name" value="HATPase_dom"/>
</dbReference>
<dbReference type="InterPro" id="IPR004358">
    <property type="entry name" value="Sig_transdc_His_kin-like_C"/>
</dbReference>
<dbReference type="InterPro" id="IPR011006">
    <property type="entry name" value="CheY-like_superfamily"/>
</dbReference>
<feature type="domain" description="PAS" evidence="8">
    <location>
        <begin position="129"/>
        <end position="192"/>
    </location>
</feature>
<dbReference type="InterPro" id="IPR001610">
    <property type="entry name" value="PAC"/>
</dbReference>
<dbReference type="CDD" id="cd00130">
    <property type="entry name" value="PAS"/>
    <property type="match status" value="3"/>
</dbReference>
<dbReference type="SUPFAM" id="SSF55785">
    <property type="entry name" value="PYP-like sensor domain (PAS domain)"/>
    <property type="match status" value="3"/>
</dbReference>
<evidence type="ECO:0000259" key="9">
    <source>
        <dbReference type="PROSITE" id="PS50113"/>
    </source>
</evidence>
<dbReference type="InterPro" id="IPR013655">
    <property type="entry name" value="PAS_fold_3"/>
</dbReference>
<feature type="domain" description="PAC" evidence="9">
    <location>
        <begin position="453"/>
        <end position="505"/>
    </location>
</feature>
<dbReference type="SMART" id="SM00448">
    <property type="entry name" value="REC"/>
    <property type="match status" value="1"/>
</dbReference>
<evidence type="ECO:0000256" key="5">
    <source>
        <dbReference type="SAM" id="Coils"/>
    </source>
</evidence>
<evidence type="ECO:0000256" key="4">
    <source>
        <dbReference type="PROSITE-ProRule" id="PRU00169"/>
    </source>
</evidence>
<keyword evidence="5" id="KW-0175">Coiled coil</keyword>
<feature type="domain" description="PAC" evidence="9">
    <location>
        <begin position="322"/>
        <end position="377"/>
    </location>
</feature>
<dbReference type="PROSITE" id="PS50110">
    <property type="entry name" value="RESPONSE_REGULATORY"/>
    <property type="match status" value="1"/>
</dbReference>
<dbReference type="InterPro" id="IPR000700">
    <property type="entry name" value="PAS-assoc_C"/>
</dbReference>
<dbReference type="Pfam" id="PF08447">
    <property type="entry name" value="PAS_3"/>
    <property type="match status" value="2"/>
</dbReference>
<dbReference type="InterPro" id="IPR003661">
    <property type="entry name" value="HisK_dim/P_dom"/>
</dbReference>
<protein>
    <recommendedName>
        <fullName evidence="2">histidine kinase</fullName>
        <ecNumber evidence="2">2.7.13.3</ecNumber>
    </recommendedName>
</protein>
<dbReference type="SMART" id="SM00388">
    <property type="entry name" value="HisKA"/>
    <property type="match status" value="1"/>
</dbReference>
<dbReference type="Gene3D" id="3.30.450.20">
    <property type="entry name" value="PAS domain"/>
    <property type="match status" value="3"/>
</dbReference>
<reference evidence="10" key="1">
    <citation type="submission" date="2022-10" db="EMBL/GenBank/DDBJ databases">
        <title>Complete genome sequence of Schlegelella aquatica LMG 23380.</title>
        <authorList>
            <person name="Musilova J."/>
            <person name="Kourilova X."/>
            <person name="Bezdicek M."/>
            <person name="Hermankova K."/>
            <person name="Obruca S."/>
            <person name="Sedlar K."/>
        </authorList>
    </citation>
    <scope>NUCLEOTIDE SEQUENCE</scope>
    <source>
        <strain evidence="10">LMG 23380</strain>
    </source>
</reference>
<dbReference type="PRINTS" id="PR00344">
    <property type="entry name" value="BCTRLSENSOR"/>
</dbReference>
<dbReference type="InterPro" id="IPR036890">
    <property type="entry name" value="HATPase_C_sf"/>
</dbReference>
<dbReference type="Gene3D" id="1.10.287.130">
    <property type="match status" value="1"/>
</dbReference>
<feature type="modified residue" description="4-aspartylphosphate" evidence="4">
    <location>
        <position position="829"/>
    </location>
</feature>
<dbReference type="EC" id="2.7.13.3" evidence="2"/>
<dbReference type="PANTHER" id="PTHR43547:SF2">
    <property type="entry name" value="HYBRID SIGNAL TRANSDUCTION HISTIDINE KINASE C"/>
    <property type="match status" value="1"/>
</dbReference>
<evidence type="ECO:0000256" key="1">
    <source>
        <dbReference type="ARBA" id="ARBA00000085"/>
    </source>
</evidence>
<evidence type="ECO:0000313" key="11">
    <source>
        <dbReference type="Proteomes" id="UP001163266"/>
    </source>
</evidence>
<evidence type="ECO:0000256" key="2">
    <source>
        <dbReference type="ARBA" id="ARBA00012438"/>
    </source>
</evidence>
<dbReference type="SUPFAM" id="SSF52172">
    <property type="entry name" value="CheY-like"/>
    <property type="match status" value="1"/>
</dbReference>
<dbReference type="SMART" id="SM00387">
    <property type="entry name" value="HATPase_c"/>
    <property type="match status" value="1"/>
</dbReference>
<dbReference type="Pfam" id="PF00072">
    <property type="entry name" value="Response_reg"/>
    <property type="match status" value="1"/>
</dbReference>
<dbReference type="SMART" id="SM00086">
    <property type="entry name" value="PAC"/>
    <property type="match status" value="3"/>
</dbReference>
<dbReference type="Proteomes" id="UP001163266">
    <property type="component" value="Chromosome"/>
</dbReference>
<dbReference type="InterPro" id="IPR001789">
    <property type="entry name" value="Sig_transdc_resp-reg_receiver"/>
</dbReference>
<dbReference type="Gene3D" id="3.40.50.2300">
    <property type="match status" value="1"/>
</dbReference>
<evidence type="ECO:0000259" key="8">
    <source>
        <dbReference type="PROSITE" id="PS50112"/>
    </source>
</evidence>
<feature type="domain" description="PAC" evidence="9">
    <location>
        <begin position="195"/>
        <end position="247"/>
    </location>
</feature>
<dbReference type="SUPFAM" id="SSF47384">
    <property type="entry name" value="Homodimeric domain of signal transducing histidine kinase"/>
    <property type="match status" value="1"/>
</dbReference>
<dbReference type="InterPro" id="IPR005467">
    <property type="entry name" value="His_kinase_dom"/>
</dbReference>
<comment type="catalytic activity">
    <reaction evidence="1">
        <text>ATP + protein L-histidine = ADP + protein N-phospho-L-histidine.</text>
        <dbReference type="EC" id="2.7.13.3"/>
    </reaction>
</comment>
<evidence type="ECO:0000313" key="10">
    <source>
        <dbReference type="EMBL" id="UZD55801.1"/>
    </source>
</evidence>
<dbReference type="Pfam" id="PF02518">
    <property type="entry name" value="HATPase_c"/>
    <property type="match status" value="1"/>
</dbReference>
<feature type="domain" description="Histidine kinase" evidence="6">
    <location>
        <begin position="530"/>
        <end position="748"/>
    </location>
</feature>
<dbReference type="InterPro" id="IPR036097">
    <property type="entry name" value="HisK_dim/P_sf"/>
</dbReference>
<dbReference type="PANTHER" id="PTHR43547">
    <property type="entry name" value="TWO-COMPONENT HISTIDINE KINASE"/>
    <property type="match status" value="1"/>
</dbReference>
<gene>
    <name evidence="10" type="ORF">OMP39_04265</name>
</gene>